<sequence length="150" mass="16215">MKTFNGLDEFEQAVGTHLGYSEWHTITQAQIDLFAEATGDHQWIHVDPEKAAIGPYGTTVAHGYLTLSLVPKLVWQIYTVAGVRMGVNYGSNRVRFPAPVPVGSKLRAGAELLELSRGPQGAQATVRVTIEREGGDKPACVTETLSLLVA</sequence>
<evidence type="ECO:0000313" key="3">
    <source>
        <dbReference type="EMBL" id="TFD58773.1"/>
    </source>
</evidence>
<name>A0A4R9AD56_9MICO</name>
<dbReference type="OrthoDB" id="9801735at2"/>
<dbReference type="Pfam" id="PF01575">
    <property type="entry name" value="MaoC_dehydratas"/>
    <property type="match status" value="1"/>
</dbReference>
<dbReference type="InterPro" id="IPR029069">
    <property type="entry name" value="HotDog_dom_sf"/>
</dbReference>
<gene>
    <name evidence="3" type="ORF">E3T39_10345</name>
</gene>
<dbReference type="SUPFAM" id="SSF54637">
    <property type="entry name" value="Thioesterase/thiol ester dehydrase-isomerase"/>
    <property type="match status" value="1"/>
</dbReference>
<dbReference type="PANTHER" id="PTHR42993">
    <property type="entry name" value="MAOC-LIKE DEHYDRATASE DOMAIN-CONTAINING PROTEIN"/>
    <property type="match status" value="1"/>
</dbReference>
<keyword evidence="4" id="KW-1185">Reference proteome</keyword>
<evidence type="ECO:0000259" key="2">
    <source>
        <dbReference type="Pfam" id="PF01575"/>
    </source>
</evidence>
<dbReference type="InterPro" id="IPR002539">
    <property type="entry name" value="MaoC-like_dom"/>
</dbReference>
<accession>A0A4R9AD56</accession>
<comment type="similarity">
    <text evidence="1">Belongs to the enoyl-CoA hydratase/isomerase family.</text>
</comment>
<reference evidence="3 4" key="1">
    <citation type="submission" date="2019-03" db="EMBL/GenBank/DDBJ databases">
        <title>Genomics of glacier-inhabiting Cryobacterium strains.</title>
        <authorList>
            <person name="Liu Q."/>
            <person name="Xin Y.-H."/>
        </authorList>
    </citation>
    <scope>NUCLEOTIDE SEQUENCE [LARGE SCALE GENOMIC DNA]</scope>
    <source>
        <strain evidence="3 4">Sr39</strain>
    </source>
</reference>
<dbReference type="EMBL" id="SOHJ01000011">
    <property type="protein sequence ID" value="TFD58773.1"/>
    <property type="molecule type" value="Genomic_DNA"/>
</dbReference>
<dbReference type="RefSeq" id="WP_134515014.1">
    <property type="nucleotide sequence ID" value="NZ_SOHJ01000011.1"/>
</dbReference>
<dbReference type="InterPro" id="IPR039375">
    <property type="entry name" value="NodN-like"/>
</dbReference>
<evidence type="ECO:0000313" key="4">
    <source>
        <dbReference type="Proteomes" id="UP000298170"/>
    </source>
</evidence>
<dbReference type="Proteomes" id="UP000298170">
    <property type="component" value="Unassembled WGS sequence"/>
</dbReference>
<dbReference type="PANTHER" id="PTHR42993:SF1">
    <property type="entry name" value="MAOC-LIKE DEHYDRATASE DOMAIN-CONTAINING PROTEIN"/>
    <property type="match status" value="1"/>
</dbReference>
<dbReference type="Gene3D" id="3.10.129.10">
    <property type="entry name" value="Hotdog Thioesterase"/>
    <property type="match status" value="1"/>
</dbReference>
<evidence type="ECO:0000256" key="1">
    <source>
        <dbReference type="ARBA" id="ARBA00005254"/>
    </source>
</evidence>
<organism evidence="3 4">
    <name type="scientific">Cryobacterium suzukii</name>
    <dbReference type="NCBI Taxonomy" id="1259198"/>
    <lineage>
        <taxon>Bacteria</taxon>
        <taxon>Bacillati</taxon>
        <taxon>Actinomycetota</taxon>
        <taxon>Actinomycetes</taxon>
        <taxon>Micrococcales</taxon>
        <taxon>Microbacteriaceae</taxon>
        <taxon>Cryobacterium</taxon>
    </lineage>
</organism>
<feature type="domain" description="MaoC-like" evidence="2">
    <location>
        <begin position="10"/>
        <end position="128"/>
    </location>
</feature>
<proteinExistence type="inferred from homology"/>
<dbReference type="CDD" id="cd03450">
    <property type="entry name" value="NodN"/>
    <property type="match status" value="1"/>
</dbReference>
<dbReference type="AlphaFoldDB" id="A0A4R9AD56"/>
<protein>
    <submittedName>
        <fullName evidence="3">MaoC family dehydratase</fullName>
    </submittedName>
</protein>
<comment type="caution">
    <text evidence="3">The sequence shown here is derived from an EMBL/GenBank/DDBJ whole genome shotgun (WGS) entry which is preliminary data.</text>
</comment>